<evidence type="ECO:0000313" key="1">
    <source>
        <dbReference type="EMBL" id="GMH90202.1"/>
    </source>
</evidence>
<name>A0A9W7BM92_9STRA</name>
<protein>
    <submittedName>
        <fullName evidence="1">Uncharacterized protein</fullName>
    </submittedName>
</protein>
<dbReference type="EMBL" id="BRXY01000368">
    <property type="protein sequence ID" value="GMH90202.1"/>
    <property type="molecule type" value="Genomic_DNA"/>
</dbReference>
<keyword evidence="2" id="KW-1185">Reference proteome</keyword>
<sequence length="150" mass="16589">MASWHADAEQRGIAFRLILHVHLSEARTKAVDFGLGGGDRAPVHPDGVGENPRKRVLGEVQPSPTCMHAVFPPIGPTNAPMIQYFPDTSPRLSTHPGFYAKQPTEVYPSLFSSREFFSRMRIESGAVRPSVTVCMFCPERFRSFEGDSGN</sequence>
<comment type="caution">
    <text evidence="1">The sequence shown here is derived from an EMBL/GenBank/DDBJ whole genome shotgun (WGS) entry which is preliminary data.</text>
</comment>
<reference evidence="2" key="1">
    <citation type="journal article" date="2023" name="Commun. Biol.">
        <title>Genome analysis of Parmales, the sister group of diatoms, reveals the evolutionary specialization of diatoms from phago-mixotrophs to photoautotrophs.</title>
        <authorList>
            <person name="Ban H."/>
            <person name="Sato S."/>
            <person name="Yoshikawa S."/>
            <person name="Yamada K."/>
            <person name="Nakamura Y."/>
            <person name="Ichinomiya M."/>
            <person name="Sato N."/>
            <person name="Blanc-Mathieu R."/>
            <person name="Endo H."/>
            <person name="Kuwata A."/>
            <person name="Ogata H."/>
        </authorList>
    </citation>
    <scope>NUCLEOTIDE SEQUENCE [LARGE SCALE GENOMIC DNA]</scope>
    <source>
        <strain evidence="2">NIES 3701</strain>
    </source>
</reference>
<evidence type="ECO:0000313" key="2">
    <source>
        <dbReference type="Proteomes" id="UP001165085"/>
    </source>
</evidence>
<dbReference type="Proteomes" id="UP001165085">
    <property type="component" value="Unassembled WGS sequence"/>
</dbReference>
<organism evidence="1 2">
    <name type="scientific">Triparma strigata</name>
    <dbReference type="NCBI Taxonomy" id="1606541"/>
    <lineage>
        <taxon>Eukaryota</taxon>
        <taxon>Sar</taxon>
        <taxon>Stramenopiles</taxon>
        <taxon>Ochrophyta</taxon>
        <taxon>Bolidophyceae</taxon>
        <taxon>Parmales</taxon>
        <taxon>Triparmaceae</taxon>
        <taxon>Triparma</taxon>
    </lineage>
</organism>
<accession>A0A9W7BM92</accession>
<proteinExistence type="predicted"/>
<gene>
    <name evidence="1" type="ORF">TrST_g12941</name>
</gene>
<dbReference type="AlphaFoldDB" id="A0A9W7BM92"/>